<dbReference type="EMBL" id="DVIT01000014">
    <property type="protein sequence ID" value="HIS46637.1"/>
    <property type="molecule type" value="Genomic_DNA"/>
</dbReference>
<reference evidence="2" key="1">
    <citation type="submission" date="2020-10" db="EMBL/GenBank/DDBJ databases">
        <authorList>
            <person name="Gilroy R."/>
        </authorList>
    </citation>
    <scope>NUCLEOTIDE SEQUENCE</scope>
    <source>
        <strain evidence="2">CHK178-757</strain>
    </source>
</reference>
<feature type="domain" description="Carrier" evidence="1">
    <location>
        <begin position="1"/>
        <end position="72"/>
    </location>
</feature>
<organism evidence="2 3">
    <name type="scientific">Candidatus Scybalocola faecigallinarum</name>
    <dbReference type="NCBI Taxonomy" id="2840941"/>
    <lineage>
        <taxon>Bacteria</taxon>
        <taxon>Bacillati</taxon>
        <taxon>Bacillota</taxon>
        <taxon>Clostridia</taxon>
        <taxon>Lachnospirales</taxon>
        <taxon>Lachnospiraceae</taxon>
        <taxon>Lachnospiraceae incertae sedis</taxon>
        <taxon>Candidatus Scybalocola (ex Gilroy et al. 2021)</taxon>
    </lineage>
</organism>
<reference evidence="2" key="2">
    <citation type="journal article" date="2021" name="PeerJ">
        <title>Extensive microbial diversity within the chicken gut microbiome revealed by metagenomics and culture.</title>
        <authorList>
            <person name="Gilroy R."/>
            <person name="Ravi A."/>
            <person name="Getino M."/>
            <person name="Pursley I."/>
            <person name="Horton D.L."/>
            <person name="Alikhan N.F."/>
            <person name="Baker D."/>
            <person name="Gharbi K."/>
            <person name="Hall N."/>
            <person name="Watson M."/>
            <person name="Adriaenssens E.M."/>
            <person name="Foster-Nyarko E."/>
            <person name="Jarju S."/>
            <person name="Secka A."/>
            <person name="Antonio M."/>
            <person name="Oren A."/>
            <person name="Chaudhuri R.R."/>
            <person name="La Ragione R."/>
            <person name="Hildebrand F."/>
            <person name="Pallen M.J."/>
        </authorList>
    </citation>
    <scope>NUCLEOTIDE SEQUENCE</scope>
    <source>
        <strain evidence="2">CHK178-757</strain>
    </source>
</reference>
<comment type="caution">
    <text evidence="2">The sequence shown here is derived from an EMBL/GenBank/DDBJ whole genome shotgun (WGS) entry which is preliminary data.</text>
</comment>
<dbReference type="PROSITE" id="PS50075">
    <property type="entry name" value="CARRIER"/>
    <property type="match status" value="1"/>
</dbReference>
<dbReference type="Gene3D" id="1.10.1200.10">
    <property type="entry name" value="ACP-like"/>
    <property type="match status" value="1"/>
</dbReference>
<name>A0A9D1F3X9_9FIRM</name>
<evidence type="ECO:0000259" key="1">
    <source>
        <dbReference type="PROSITE" id="PS50075"/>
    </source>
</evidence>
<dbReference type="InterPro" id="IPR009081">
    <property type="entry name" value="PP-bd_ACP"/>
</dbReference>
<gene>
    <name evidence="2" type="ORF">IAB46_03580</name>
</gene>
<evidence type="ECO:0000313" key="3">
    <source>
        <dbReference type="Proteomes" id="UP000823927"/>
    </source>
</evidence>
<proteinExistence type="predicted"/>
<evidence type="ECO:0000313" key="2">
    <source>
        <dbReference type="EMBL" id="HIS46637.1"/>
    </source>
</evidence>
<dbReference type="AlphaFoldDB" id="A0A9D1F3X9"/>
<dbReference type="SUPFAM" id="SSF47336">
    <property type="entry name" value="ACP-like"/>
    <property type="match status" value="1"/>
</dbReference>
<dbReference type="InterPro" id="IPR036736">
    <property type="entry name" value="ACP-like_sf"/>
</dbReference>
<dbReference type="Proteomes" id="UP000823927">
    <property type="component" value="Unassembled WGS sequence"/>
</dbReference>
<sequence length="74" mass="8551">MLDVIKEIVYDVTGKSNITMDTDFLEDLALNSFDVMCIVGKFEERFDITIPIKDVRQLKKAKDVVAYMKQKGFE</sequence>
<protein>
    <submittedName>
        <fullName evidence="2">Acyl carrier protein</fullName>
    </submittedName>
</protein>
<dbReference type="Pfam" id="PF00550">
    <property type="entry name" value="PP-binding"/>
    <property type="match status" value="1"/>
</dbReference>
<accession>A0A9D1F3X9</accession>